<evidence type="ECO:0000256" key="4">
    <source>
        <dbReference type="ARBA" id="ARBA00022989"/>
    </source>
</evidence>
<feature type="transmembrane region" description="Helical" evidence="8">
    <location>
        <begin position="6"/>
        <end position="22"/>
    </location>
</feature>
<evidence type="ECO:0000256" key="2">
    <source>
        <dbReference type="ARBA" id="ARBA00022692"/>
    </source>
</evidence>
<keyword evidence="5 7" id="KW-0472">Membrane</keyword>
<feature type="transmembrane region" description="Helical" evidence="8">
    <location>
        <begin position="273"/>
        <end position="292"/>
    </location>
</feature>
<evidence type="ECO:0000313" key="10">
    <source>
        <dbReference type="Proteomes" id="UP000694865"/>
    </source>
</evidence>
<evidence type="ECO:0000256" key="5">
    <source>
        <dbReference type="ARBA" id="ARBA00023136"/>
    </source>
</evidence>
<dbReference type="InterPro" id="IPR059044">
    <property type="entry name" value="TM_Tm6sf1/2"/>
</dbReference>
<name>A0ABM0M8C9_SACKO</name>
<dbReference type="PANTHER" id="PTHR14568">
    <property type="entry name" value="TRANSMEMBRANE SUPERFAMILY 6 MEMBER 1/2"/>
    <property type="match status" value="1"/>
</dbReference>
<dbReference type="InterPro" id="IPR033118">
    <property type="entry name" value="EXPERA"/>
</dbReference>
<dbReference type="GeneID" id="102801782"/>
<reference evidence="11" key="1">
    <citation type="submission" date="2025-08" db="UniProtKB">
        <authorList>
            <consortium name="RefSeq"/>
        </authorList>
    </citation>
    <scope>IDENTIFICATION</scope>
    <source>
        <tissue evidence="11">Testes</tissue>
    </source>
</reference>
<keyword evidence="4 7" id="KW-1133">Transmembrane helix</keyword>
<feature type="transmembrane region" description="Helical" evidence="8">
    <location>
        <begin position="67"/>
        <end position="87"/>
    </location>
</feature>
<dbReference type="Pfam" id="PF26083">
    <property type="entry name" value="TM_Tm6sf2"/>
    <property type="match status" value="1"/>
</dbReference>
<dbReference type="PROSITE" id="PS51751">
    <property type="entry name" value="EXPERA"/>
    <property type="match status" value="2"/>
</dbReference>
<sequence length="381" mass="43407">MIFSPIGVVLFTLTAFPVTYGYNYILKYTGDNHWTVFGVAVAVLIVLCFVFYILSKLSDQNERPSDPLFYVFLVLSFTALVDLIISLEIDGYIHGFMEFYLKEGEPYLNTAHGKLCVYWDGTVHYVTQMSIAIRCLQKKNYDHLALYWSGSLGNIVLVYILGTMTGSHAGEIKASFLLTVPYLIIPVVIGCIVIRRRMLAVKFDNRKVRIAYQQDILTRPMDILLITYLIFSTFITVIRGLAALDCTWPSVQNYVTKYEPYIGDPIGYPRIQMLVYLLYFVPFYAFAIYGLVVPGNTWMLNWSLIYAGVTSQSQIIHLCAAFHKLTRPAFHPPRLGREGFILVNISLQVIPQLLAWRCNNYPEIFAALPEDSSDTVKAKKE</sequence>
<evidence type="ECO:0000256" key="6">
    <source>
        <dbReference type="ARBA" id="ARBA00034760"/>
    </source>
</evidence>
<dbReference type="CDD" id="cd21106">
    <property type="entry name" value="TM6SF1-like"/>
    <property type="match status" value="1"/>
</dbReference>
<evidence type="ECO:0000256" key="1">
    <source>
        <dbReference type="ARBA" id="ARBA00004127"/>
    </source>
</evidence>
<dbReference type="InterPro" id="IPR047195">
    <property type="entry name" value="TM6SF1-like"/>
</dbReference>
<dbReference type="Proteomes" id="UP000694865">
    <property type="component" value="Unplaced"/>
</dbReference>
<keyword evidence="2 7" id="KW-0812">Transmembrane</keyword>
<proteinExistence type="inferred from homology"/>
<feature type="domain" description="EXPERA" evidence="9">
    <location>
        <begin position="221"/>
        <end position="355"/>
    </location>
</feature>
<feature type="domain" description="EXPERA" evidence="9">
    <location>
        <begin position="65"/>
        <end position="190"/>
    </location>
</feature>
<feature type="transmembrane region" description="Helical" evidence="8">
    <location>
        <begin position="34"/>
        <end position="55"/>
    </location>
</feature>
<dbReference type="RefSeq" id="XP_006816270.1">
    <property type="nucleotide sequence ID" value="XM_006816207.1"/>
</dbReference>
<evidence type="ECO:0000313" key="11">
    <source>
        <dbReference type="RefSeq" id="XP_006816270.1"/>
    </source>
</evidence>
<gene>
    <name evidence="11" type="primary">LOC102801782</name>
</gene>
<evidence type="ECO:0000259" key="9">
    <source>
        <dbReference type="PROSITE" id="PS51751"/>
    </source>
</evidence>
<evidence type="ECO:0000256" key="7">
    <source>
        <dbReference type="PROSITE-ProRule" id="PRU01087"/>
    </source>
</evidence>
<feature type="transmembrane region" description="Helical" evidence="8">
    <location>
        <begin position="144"/>
        <end position="162"/>
    </location>
</feature>
<keyword evidence="10" id="KW-1185">Reference proteome</keyword>
<accession>A0ABM0M8C9</accession>
<evidence type="ECO:0000256" key="3">
    <source>
        <dbReference type="ARBA" id="ARBA00022737"/>
    </source>
</evidence>
<comment type="subcellular location">
    <subcellularLocation>
        <location evidence="1">Endomembrane system</location>
        <topology evidence="1">Multi-pass membrane protein</topology>
    </subcellularLocation>
</comment>
<evidence type="ECO:0000256" key="8">
    <source>
        <dbReference type="SAM" id="Phobius"/>
    </source>
</evidence>
<feature type="transmembrane region" description="Helical" evidence="8">
    <location>
        <begin position="174"/>
        <end position="194"/>
    </location>
</feature>
<keyword evidence="3" id="KW-0677">Repeat</keyword>
<feature type="transmembrane region" description="Helical" evidence="8">
    <location>
        <begin position="223"/>
        <end position="244"/>
    </location>
</feature>
<organism evidence="10 11">
    <name type="scientific">Saccoglossus kowalevskii</name>
    <name type="common">Acorn worm</name>
    <dbReference type="NCBI Taxonomy" id="10224"/>
    <lineage>
        <taxon>Eukaryota</taxon>
        <taxon>Metazoa</taxon>
        <taxon>Hemichordata</taxon>
        <taxon>Enteropneusta</taxon>
        <taxon>Harrimaniidae</taxon>
        <taxon>Saccoglossus</taxon>
    </lineage>
</organism>
<protein>
    <submittedName>
        <fullName evidence="11">Transmembrane 6 superfamily member 1-like</fullName>
    </submittedName>
</protein>
<dbReference type="PANTHER" id="PTHR14568:SF8">
    <property type="entry name" value="EXPERA DOMAIN-CONTAINING PROTEIN"/>
    <property type="match status" value="1"/>
</dbReference>
<comment type="similarity">
    <text evidence="6">Belongs to the TM6SF family.</text>
</comment>